<evidence type="ECO:0000256" key="3">
    <source>
        <dbReference type="ARBA" id="ARBA00011738"/>
    </source>
</evidence>
<feature type="binding site" evidence="15">
    <location>
        <position position="155"/>
    </location>
    <ligand>
        <name>Zn(2+)</name>
        <dbReference type="ChEBI" id="CHEBI:29105"/>
    </ligand>
</feature>
<dbReference type="InterPro" id="IPR002547">
    <property type="entry name" value="tRNA-bd_dom"/>
</dbReference>
<dbReference type="SUPFAM" id="SSF47323">
    <property type="entry name" value="Anticodon-binding domain of a subclass of class I aminoacyl-tRNA synthetases"/>
    <property type="match status" value="1"/>
</dbReference>
<dbReference type="Gene3D" id="2.170.220.10">
    <property type="match status" value="1"/>
</dbReference>
<dbReference type="Proteomes" id="UP000886852">
    <property type="component" value="Unassembled WGS sequence"/>
</dbReference>
<keyword evidence="12 15" id="KW-0648">Protein biosynthesis</keyword>
<protein>
    <recommendedName>
        <fullName evidence="15">Methionine--tRNA ligase</fullName>
        <ecNumber evidence="15">6.1.1.10</ecNumber>
    </recommendedName>
    <alternativeName>
        <fullName evidence="15">Methionyl-tRNA synthetase</fullName>
        <shortName evidence="15">MetRS</shortName>
    </alternativeName>
</protein>
<comment type="caution">
    <text evidence="15">Lacks conserved residue(s) required for the propagation of feature annotation.</text>
</comment>
<dbReference type="InterPro" id="IPR023457">
    <property type="entry name" value="Met-tRNA_synth_2"/>
</dbReference>
<dbReference type="InterPro" id="IPR009080">
    <property type="entry name" value="tRNAsynth_Ia_anticodon-bd"/>
</dbReference>
<dbReference type="AlphaFoldDB" id="A0A9D1MXC2"/>
<feature type="binding site" evidence="15">
    <location>
        <position position="172"/>
    </location>
    <ligand>
        <name>Zn(2+)</name>
        <dbReference type="ChEBI" id="CHEBI:29105"/>
    </ligand>
</feature>
<dbReference type="PANTHER" id="PTHR43326:SF1">
    <property type="entry name" value="METHIONINE--TRNA LIGASE, MITOCHONDRIAL"/>
    <property type="match status" value="1"/>
</dbReference>
<dbReference type="CDD" id="cd00814">
    <property type="entry name" value="MetRS_core"/>
    <property type="match status" value="1"/>
</dbReference>
<evidence type="ECO:0000313" key="18">
    <source>
        <dbReference type="Proteomes" id="UP000886852"/>
    </source>
</evidence>
<feature type="short sequence motif" description="'HIGH' region" evidence="15">
    <location>
        <begin position="37"/>
        <end position="47"/>
    </location>
</feature>
<dbReference type="EC" id="6.1.1.10" evidence="15"/>
<dbReference type="Pfam" id="PF01406">
    <property type="entry name" value="tRNA-synt_1e"/>
    <property type="match status" value="1"/>
</dbReference>
<dbReference type="Pfam" id="PF19303">
    <property type="entry name" value="Anticodon_3"/>
    <property type="match status" value="1"/>
</dbReference>
<evidence type="ECO:0000256" key="9">
    <source>
        <dbReference type="ARBA" id="ARBA00022833"/>
    </source>
</evidence>
<evidence type="ECO:0000256" key="6">
    <source>
        <dbReference type="ARBA" id="ARBA00022598"/>
    </source>
</evidence>
<comment type="similarity">
    <text evidence="15">Belongs to the class-I aminoacyl-tRNA synthetase family. MetG type 2A subfamily.</text>
</comment>
<keyword evidence="6 15" id="KW-0436">Ligase</keyword>
<reference evidence="17" key="2">
    <citation type="journal article" date="2021" name="PeerJ">
        <title>Extensive microbial diversity within the chicken gut microbiome revealed by metagenomics and culture.</title>
        <authorList>
            <person name="Gilroy R."/>
            <person name="Ravi A."/>
            <person name="Getino M."/>
            <person name="Pursley I."/>
            <person name="Horton D.L."/>
            <person name="Alikhan N.F."/>
            <person name="Baker D."/>
            <person name="Gharbi K."/>
            <person name="Hall N."/>
            <person name="Watson M."/>
            <person name="Adriaenssens E.M."/>
            <person name="Foster-Nyarko E."/>
            <person name="Jarju S."/>
            <person name="Secka A."/>
            <person name="Antonio M."/>
            <person name="Oren A."/>
            <person name="Chaudhuri R.R."/>
            <person name="La Ragione R."/>
            <person name="Hildebrand F."/>
            <person name="Pallen M.J."/>
        </authorList>
    </citation>
    <scope>NUCLEOTIDE SEQUENCE</scope>
    <source>
        <strain evidence="17">ChiHjej12B11-7776</strain>
    </source>
</reference>
<dbReference type="SUPFAM" id="SSF52374">
    <property type="entry name" value="Nucleotidylyl transferase"/>
    <property type="match status" value="1"/>
</dbReference>
<accession>A0A9D1MXC2</accession>
<evidence type="ECO:0000256" key="12">
    <source>
        <dbReference type="ARBA" id="ARBA00022917"/>
    </source>
</evidence>
<dbReference type="InterPro" id="IPR014758">
    <property type="entry name" value="Met-tRNA_synth"/>
</dbReference>
<proteinExistence type="inferred from homology"/>
<name>A0A9D1MXC2_9BACT</name>
<dbReference type="EMBL" id="DVOC01000074">
    <property type="protein sequence ID" value="HIU91228.1"/>
    <property type="molecule type" value="Genomic_DNA"/>
</dbReference>
<comment type="subcellular location">
    <subcellularLocation>
        <location evidence="2 15">Cytoplasm</location>
    </subcellularLocation>
</comment>
<gene>
    <name evidence="15 17" type="primary">metG</name>
    <name evidence="17" type="ORF">IAC72_04390</name>
</gene>
<dbReference type="GO" id="GO:0005737">
    <property type="term" value="C:cytoplasm"/>
    <property type="evidence" value="ECO:0007669"/>
    <property type="project" value="UniProtKB-SubCell"/>
</dbReference>
<dbReference type="FunFam" id="1.10.730.10:FF:000026">
    <property type="entry name" value="Methionine--tRNA ligase"/>
    <property type="match status" value="1"/>
</dbReference>
<feature type="short sequence motif" description="'KMSKS' region" evidence="15">
    <location>
        <begin position="322"/>
        <end position="326"/>
    </location>
</feature>
<keyword evidence="10 15" id="KW-0067">ATP-binding</keyword>
<dbReference type="PANTHER" id="PTHR43326">
    <property type="entry name" value="METHIONYL-TRNA SYNTHETASE"/>
    <property type="match status" value="1"/>
</dbReference>
<dbReference type="InterPro" id="IPR004495">
    <property type="entry name" value="Met-tRNA-synth_bsu_C"/>
</dbReference>
<evidence type="ECO:0000256" key="7">
    <source>
        <dbReference type="ARBA" id="ARBA00022723"/>
    </source>
</evidence>
<dbReference type="InterPro" id="IPR041872">
    <property type="entry name" value="Anticodon_Met"/>
</dbReference>
<evidence type="ECO:0000313" key="17">
    <source>
        <dbReference type="EMBL" id="HIU91228.1"/>
    </source>
</evidence>
<keyword evidence="4 15" id="KW-0963">Cytoplasm</keyword>
<evidence type="ECO:0000256" key="13">
    <source>
        <dbReference type="ARBA" id="ARBA00023146"/>
    </source>
</evidence>
<dbReference type="InterPro" id="IPR032678">
    <property type="entry name" value="tRNA-synt_1_cat_dom"/>
</dbReference>
<keyword evidence="13 15" id="KW-0030">Aminoacyl-tRNA synthetase</keyword>
<evidence type="ECO:0000256" key="11">
    <source>
        <dbReference type="ARBA" id="ARBA00022884"/>
    </source>
</evidence>
<feature type="domain" description="TRNA-binding" evidence="16">
    <location>
        <begin position="559"/>
        <end position="659"/>
    </location>
</feature>
<dbReference type="CDD" id="cd07957">
    <property type="entry name" value="Anticodon_Ia_Met"/>
    <property type="match status" value="1"/>
</dbReference>
<evidence type="ECO:0000256" key="10">
    <source>
        <dbReference type="ARBA" id="ARBA00022840"/>
    </source>
</evidence>
<comment type="function">
    <text evidence="1 15">Is required not only for elongation of protein synthesis but also for the initiation of all mRNA translation through initiator tRNA(fMet) aminoacylation.</text>
</comment>
<feature type="binding site" evidence="15">
    <location>
        <position position="169"/>
    </location>
    <ligand>
        <name>Zn(2+)</name>
        <dbReference type="ChEBI" id="CHEBI:29105"/>
    </ligand>
</feature>
<evidence type="ECO:0000256" key="14">
    <source>
        <dbReference type="ARBA" id="ARBA00047364"/>
    </source>
</evidence>
<dbReference type="GO" id="GO:0006431">
    <property type="term" value="P:methionyl-tRNA aminoacylation"/>
    <property type="evidence" value="ECO:0007669"/>
    <property type="project" value="UniProtKB-UniRule"/>
</dbReference>
<evidence type="ECO:0000256" key="15">
    <source>
        <dbReference type="HAMAP-Rule" id="MF_01228"/>
    </source>
</evidence>
<evidence type="ECO:0000256" key="4">
    <source>
        <dbReference type="ARBA" id="ARBA00022490"/>
    </source>
</evidence>
<keyword evidence="9 15" id="KW-0862">Zinc</keyword>
<organism evidence="17 18">
    <name type="scientific">Candidatus Fimimonas merdipullorum</name>
    <dbReference type="NCBI Taxonomy" id="2840822"/>
    <lineage>
        <taxon>Bacteria</taxon>
        <taxon>Pseudomonadati</taxon>
        <taxon>Myxococcota</taxon>
        <taxon>Myxococcia</taxon>
        <taxon>Myxococcales</taxon>
        <taxon>Cystobacterineae</taxon>
        <taxon>Myxococcaceae</taxon>
        <taxon>Myxococcaceae incertae sedis</taxon>
        <taxon>Candidatus Fimimonas</taxon>
    </lineage>
</organism>
<dbReference type="Gene3D" id="1.10.730.10">
    <property type="entry name" value="Isoleucyl-tRNA Synthetase, Domain 1"/>
    <property type="match status" value="1"/>
</dbReference>
<dbReference type="Gene3D" id="2.40.50.140">
    <property type="entry name" value="Nucleic acid-binding proteins"/>
    <property type="match status" value="1"/>
</dbReference>
<comment type="caution">
    <text evidence="17">The sequence shown here is derived from an EMBL/GenBank/DDBJ whole genome shotgun (WGS) entry which is preliminary data.</text>
</comment>
<dbReference type="PROSITE" id="PS50886">
    <property type="entry name" value="TRBD"/>
    <property type="match status" value="1"/>
</dbReference>
<dbReference type="SUPFAM" id="SSF50249">
    <property type="entry name" value="Nucleic acid-binding proteins"/>
    <property type="match status" value="1"/>
</dbReference>
<dbReference type="Pfam" id="PF01588">
    <property type="entry name" value="tRNA_bind"/>
    <property type="match status" value="1"/>
</dbReference>
<comment type="subunit">
    <text evidence="3 15">Homodimer.</text>
</comment>
<reference evidence="17" key="1">
    <citation type="submission" date="2020-10" db="EMBL/GenBank/DDBJ databases">
        <authorList>
            <person name="Gilroy R."/>
        </authorList>
    </citation>
    <scope>NUCLEOTIDE SEQUENCE</scope>
    <source>
        <strain evidence="17">ChiHjej12B11-7776</strain>
    </source>
</reference>
<dbReference type="FunFam" id="2.40.50.140:FF:000042">
    <property type="entry name" value="Methionine--tRNA ligase"/>
    <property type="match status" value="1"/>
</dbReference>
<dbReference type="InterPro" id="IPR012340">
    <property type="entry name" value="NA-bd_OB-fold"/>
</dbReference>
<dbReference type="GO" id="GO:0046872">
    <property type="term" value="F:metal ion binding"/>
    <property type="evidence" value="ECO:0007669"/>
    <property type="project" value="UniProtKB-KW"/>
</dbReference>
<dbReference type="NCBIfam" id="TIGR00399">
    <property type="entry name" value="metG_C_term"/>
    <property type="match status" value="1"/>
</dbReference>
<comment type="catalytic activity">
    <reaction evidence="14 15">
        <text>tRNA(Met) + L-methionine + ATP = L-methionyl-tRNA(Met) + AMP + diphosphate</text>
        <dbReference type="Rhea" id="RHEA:13481"/>
        <dbReference type="Rhea" id="RHEA-COMP:9667"/>
        <dbReference type="Rhea" id="RHEA-COMP:9698"/>
        <dbReference type="ChEBI" id="CHEBI:30616"/>
        <dbReference type="ChEBI" id="CHEBI:33019"/>
        <dbReference type="ChEBI" id="CHEBI:57844"/>
        <dbReference type="ChEBI" id="CHEBI:78442"/>
        <dbReference type="ChEBI" id="CHEBI:78530"/>
        <dbReference type="ChEBI" id="CHEBI:456215"/>
        <dbReference type="EC" id="6.1.1.10"/>
    </reaction>
</comment>
<comment type="cofactor">
    <cofactor evidence="15">
        <name>Zn(2+)</name>
        <dbReference type="ChEBI" id="CHEBI:29105"/>
    </cofactor>
    <text evidence="15">Binds 1 zinc ion per subunit.</text>
</comment>
<evidence type="ECO:0000256" key="8">
    <source>
        <dbReference type="ARBA" id="ARBA00022741"/>
    </source>
</evidence>
<dbReference type="FunFam" id="2.170.220.10:FF:000002">
    <property type="entry name" value="Methionine--tRNA ligase"/>
    <property type="match status" value="1"/>
</dbReference>
<evidence type="ECO:0000256" key="5">
    <source>
        <dbReference type="ARBA" id="ARBA00022555"/>
    </source>
</evidence>
<evidence type="ECO:0000259" key="16">
    <source>
        <dbReference type="PROSITE" id="PS50886"/>
    </source>
</evidence>
<dbReference type="NCBIfam" id="TIGR00398">
    <property type="entry name" value="metG"/>
    <property type="match status" value="1"/>
</dbReference>
<dbReference type="GO" id="GO:0000049">
    <property type="term" value="F:tRNA binding"/>
    <property type="evidence" value="ECO:0007669"/>
    <property type="project" value="UniProtKB-UniRule"/>
</dbReference>
<dbReference type="Pfam" id="PF09334">
    <property type="entry name" value="tRNA-synt_1g"/>
    <property type="match status" value="1"/>
</dbReference>
<dbReference type="InterPro" id="IPR015413">
    <property type="entry name" value="Methionyl/Leucyl_tRNA_Synth"/>
</dbReference>
<dbReference type="CDD" id="cd02800">
    <property type="entry name" value="tRNA_bind_EcMetRS_like"/>
    <property type="match status" value="1"/>
</dbReference>
<dbReference type="InterPro" id="IPR014729">
    <property type="entry name" value="Rossmann-like_a/b/a_fold"/>
</dbReference>
<dbReference type="InterPro" id="IPR033911">
    <property type="entry name" value="MetRS_core"/>
</dbReference>
<keyword evidence="5 15" id="KW-0820">tRNA-binding</keyword>
<dbReference type="GO" id="GO:0004825">
    <property type="term" value="F:methionine-tRNA ligase activity"/>
    <property type="evidence" value="ECO:0007669"/>
    <property type="project" value="UniProtKB-UniRule"/>
</dbReference>
<dbReference type="GO" id="GO:0005524">
    <property type="term" value="F:ATP binding"/>
    <property type="evidence" value="ECO:0007669"/>
    <property type="project" value="UniProtKB-UniRule"/>
</dbReference>
<feature type="binding site" evidence="15">
    <location>
        <position position="152"/>
    </location>
    <ligand>
        <name>Zn(2+)</name>
        <dbReference type="ChEBI" id="CHEBI:29105"/>
    </ligand>
</feature>
<dbReference type="Gene3D" id="3.40.50.620">
    <property type="entry name" value="HUPs"/>
    <property type="match status" value="1"/>
</dbReference>
<evidence type="ECO:0000256" key="2">
    <source>
        <dbReference type="ARBA" id="ARBA00004496"/>
    </source>
</evidence>
<evidence type="ECO:0000256" key="1">
    <source>
        <dbReference type="ARBA" id="ARBA00003314"/>
    </source>
</evidence>
<dbReference type="NCBIfam" id="NF008900">
    <property type="entry name" value="PRK12267.1"/>
    <property type="match status" value="1"/>
</dbReference>
<sequence length="659" mass="75592">MPLCYNIRYCKIPLEFHSLLRREAYMKKPYYITTPIYYSSGSFHLGHCYTTVVCDAIARFKRMDGYDVFYLTGTDEHGQKVQQKAQQAGVTPKQYVDKLYDEIVRLWKRLNISYDKFIRTTDDYHEQTVQKIYEKLLESGDLYKAEYEGWYCTPCESFWTESQLVDGKCPDCGREVKREKEESYFFRLSAYQDRLIEFYKQNPEFISPKSRMNEMINNFIKPGLKDVCVSRTTFDWGVRLPFDQKHVAYVWVDALSNYITALGYLQPDHANFDKFWPADLHMVGKEIVRFHVIIWPALLMALGLPLPKKVYGHGWLLFDNDKMSKSKGNVVDPFFLTERYGVDPIRYYLLREIPFGSDGSYTNEALLNRTNSDLVNDLGNLVSRTTAMVTQYFGGEIPPLGTLSAREEEIALLLNGSTDKVRQDMEQLSAPDALADIFRIIQRANKYIDETEPWVLNKQGEKAKLATVMHTLCECIKFAATLLKPFIPDTADRIFQKLGLPSAENFDGLTFGGIGEGVRVNKGENLFNRIDVEKELKELEKYAEEKTAQPQEERIDVSDFAKVKLCTAEVTECRRVDNSDKLLLLTVKIGEETRKVVSGIAHCYTPEQLVGKTVILVKNLKPAKIRGIESNGMILCVSDGQKVVFVTPEQPTGSGKEVR</sequence>
<keyword evidence="8 15" id="KW-0547">Nucleotide-binding</keyword>
<keyword evidence="7 15" id="KW-0479">Metal-binding</keyword>
<dbReference type="HAMAP" id="MF_01228">
    <property type="entry name" value="Met_tRNA_synth_type2"/>
    <property type="match status" value="1"/>
</dbReference>
<dbReference type="PRINTS" id="PR01041">
    <property type="entry name" value="TRNASYNTHMET"/>
</dbReference>
<keyword evidence="11 15" id="KW-0694">RNA-binding</keyword>